<dbReference type="SUPFAM" id="SSF50784">
    <property type="entry name" value="Transcription factor IIA (TFIIA), beta-barrel domain"/>
    <property type="match status" value="1"/>
</dbReference>
<feature type="compositionally biased region" description="Acidic residues" evidence="5">
    <location>
        <begin position="150"/>
        <end position="160"/>
    </location>
</feature>
<dbReference type="InParanoid" id="Q4N6S2"/>
<dbReference type="OMA" id="CGRRNAN"/>
<proteinExistence type="inferred from homology"/>
<dbReference type="RefSeq" id="XP_766619.1">
    <property type="nucleotide sequence ID" value="XM_761526.1"/>
</dbReference>
<gene>
    <name evidence="6" type="ordered locus">TP01_1098</name>
</gene>
<name>Q4N6S2_THEPA</name>
<feature type="compositionally biased region" description="Basic and acidic residues" evidence="5">
    <location>
        <begin position="68"/>
        <end position="84"/>
    </location>
</feature>
<keyword evidence="7" id="KW-1185">Reference proteome</keyword>
<accession>Q4N6S2</accession>
<dbReference type="AlphaFoldDB" id="Q4N6S2"/>
<dbReference type="VEuPathDB" id="PiroplasmaDB:TpMuguga_01g01098"/>
<dbReference type="GeneID" id="3502669"/>
<dbReference type="InterPro" id="IPR004855">
    <property type="entry name" value="TFIIA_asu/bsu"/>
</dbReference>
<sequence>MSSLHYIGQLSLESFNRQVIEATIDKCSKTHNPRVLEAIKQTWIENLNKRLNSVKYQSKKRHSKLSKSVREVLEENKESEKPETSEDEFLDADVVLAKQSSPSVSPILRPTNPVSTESPKNNKDSSNLEKAGDNSEKDNPDTDISISDISDLDDEEPETDDLVIGMLDKVTRPSSKKFGPPLWKLKLKYGIMQINNVEIPFDTLEGEFEF</sequence>
<keyword evidence="3" id="KW-0804">Transcription</keyword>
<dbReference type="GO" id="GO:0005672">
    <property type="term" value="C:transcription factor TFIIA complex"/>
    <property type="evidence" value="ECO:0007669"/>
    <property type="project" value="InterPro"/>
</dbReference>
<evidence type="ECO:0000256" key="3">
    <source>
        <dbReference type="ARBA" id="ARBA00023163"/>
    </source>
</evidence>
<evidence type="ECO:0000256" key="1">
    <source>
        <dbReference type="ARBA" id="ARBA00004123"/>
    </source>
</evidence>
<protein>
    <submittedName>
        <fullName evidence="6">Uncharacterized protein</fullName>
    </submittedName>
</protein>
<dbReference type="eggNOG" id="ENOG502SGQZ">
    <property type="taxonomic scope" value="Eukaryota"/>
</dbReference>
<keyword evidence="4" id="KW-0539">Nucleus</keyword>
<evidence type="ECO:0000256" key="5">
    <source>
        <dbReference type="SAM" id="MobiDB-lite"/>
    </source>
</evidence>
<dbReference type="InterPro" id="IPR009088">
    <property type="entry name" value="TFIIA_b-brl"/>
</dbReference>
<dbReference type="Proteomes" id="UP000001949">
    <property type="component" value="Unassembled WGS sequence"/>
</dbReference>
<evidence type="ECO:0000256" key="4">
    <source>
        <dbReference type="ARBA" id="ARBA00023242"/>
    </source>
</evidence>
<evidence type="ECO:0000256" key="2">
    <source>
        <dbReference type="ARBA" id="ARBA00010059"/>
    </source>
</evidence>
<feature type="region of interest" description="Disordered" evidence="5">
    <location>
        <begin position="58"/>
        <end position="160"/>
    </location>
</feature>
<evidence type="ECO:0000313" key="6">
    <source>
        <dbReference type="EMBL" id="EAN34336.1"/>
    </source>
</evidence>
<comment type="subcellular location">
    <subcellularLocation>
        <location evidence="1">Nucleus</location>
    </subcellularLocation>
</comment>
<dbReference type="EMBL" id="AAGK01000001">
    <property type="protein sequence ID" value="EAN34336.1"/>
    <property type="molecule type" value="Genomic_DNA"/>
</dbReference>
<reference evidence="6 7" key="1">
    <citation type="journal article" date="2005" name="Science">
        <title>Genome sequence of Theileria parva, a bovine pathogen that transforms lymphocytes.</title>
        <authorList>
            <person name="Gardner M.J."/>
            <person name="Bishop R."/>
            <person name="Shah T."/>
            <person name="de Villiers E.P."/>
            <person name="Carlton J.M."/>
            <person name="Hall N."/>
            <person name="Ren Q."/>
            <person name="Paulsen I.T."/>
            <person name="Pain A."/>
            <person name="Berriman M."/>
            <person name="Wilson R.J.M."/>
            <person name="Sato S."/>
            <person name="Ralph S.A."/>
            <person name="Mann D.J."/>
            <person name="Xiong Z."/>
            <person name="Shallom S.J."/>
            <person name="Weidman J."/>
            <person name="Jiang L."/>
            <person name="Lynn J."/>
            <person name="Weaver B."/>
            <person name="Shoaibi A."/>
            <person name="Domingo A.R."/>
            <person name="Wasawo D."/>
            <person name="Crabtree J."/>
            <person name="Wortman J.R."/>
            <person name="Haas B."/>
            <person name="Angiuoli S.V."/>
            <person name="Creasy T.H."/>
            <person name="Lu C."/>
            <person name="Suh B."/>
            <person name="Silva J.C."/>
            <person name="Utterback T.R."/>
            <person name="Feldblyum T.V."/>
            <person name="Pertea M."/>
            <person name="Allen J."/>
            <person name="Nierman W.C."/>
            <person name="Taracha E.L.N."/>
            <person name="Salzberg S.L."/>
            <person name="White O.R."/>
            <person name="Fitzhugh H.A."/>
            <person name="Morzaria S."/>
            <person name="Venter J.C."/>
            <person name="Fraser C.M."/>
            <person name="Nene V."/>
        </authorList>
    </citation>
    <scope>NUCLEOTIDE SEQUENCE [LARGE SCALE GENOMIC DNA]</scope>
    <source>
        <strain evidence="6 7">Muguga</strain>
    </source>
</reference>
<dbReference type="GO" id="GO:0006367">
    <property type="term" value="P:transcription initiation at RNA polymerase II promoter"/>
    <property type="evidence" value="ECO:0007669"/>
    <property type="project" value="InterPro"/>
</dbReference>
<dbReference type="KEGG" id="tpv:TP01_1098"/>
<dbReference type="Pfam" id="PF03153">
    <property type="entry name" value="TFIIA"/>
    <property type="match status" value="1"/>
</dbReference>
<feature type="compositionally biased region" description="Basic and acidic residues" evidence="5">
    <location>
        <begin position="120"/>
        <end position="140"/>
    </location>
</feature>
<dbReference type="STRING" id="5875.Q4N6S2"/>
<evidence type="ECO:0000313" key="7">
    <source>
        <dbReference type="Proteomes" id="UP000001949"/>
    </source>
</evidence>
<dbReference type="Gene3D" id="2.30.18.10">
    <property type="entry name" value="Transcription factor IIA (TFIIA), beta-barrel domain"/>
    <property type="match status" value="1"/>
</dbReference>
<feature type="compositionally biased region" description="Basic residues" evidence="5">
    <location>
        <begin position="58"/>
        <end position="67"/>
    </location>
</feature>
<comment type="similarity">
    <text evidence="2">Belongs to the TFIIA subunit 1 family.</text>
</comment>
<comment type="caution">
    <text evidence="6">The sequence shown here is derived from an EMBL/GenBank/DDBJ whole genome shotgun (WGS) entry which is preliminary data.</text>
</comment>
<organism evidence="6 7">
    <name type="scientific">Theileria parva</name>
    <name type="common">East coast fever infection agent</name>
    <dbReference type="NCBI Taxonomy" id="5875"/>
    <lineage>
        <taxon>Eukaryota</taxon>
        <taxon>Sar</taxon>
        <taxon>Alveolata</taxon>
        <taxon>Apicomplexa</taxon>
        <taxon>Aconoidasida</taxon>
        <taxon>Piroplasmida</taxon>
        <taxon>Theileriidae</taxon>
        <taxon>Theileria</taxon>
    </lineage>
</organism>